<keyword evidence="2 5" id="KW-0808">Transferase</keyword>
<sequence length="400" mass="43060">MRIAMISEHASPLAVIGGADAGGQNVHLAALSRALADRGHTVEVYTRRDGTESAEQVTLSPGVEVIHVPAGPPQPIPKDELLPYMPDFGDWLARRWITGAPEVVHSHFWMSGVAAIVARQHVPFASAQTFHALGVVKRRHQGARDTSPAERVALERRIALESDAVIATATEEVRELLDLGCRAETLHVVPCGVDDFPPTAPDGRWWRHSGGRVVSLGRLVERKGVDTVIEALAELPDAELVVAGGPATGFDDDPEVRRLRAVAERNGLSDRVSLIGPIPRDQVPALLGSADVVACTPWYEPFGIVPLEAMACGKPVVGAAVGGLLDTVVDGRTGIHVPPRDPHRLAEVLRELLADPGRREALGRAGRARIAENYTWPKVAEATENVYRRIVAPVTSERSR</sequence>
<dbReference type="PANTHER" id="PTHR12526">
    <property type="entry name" value="GLYCOSYLTRANSFERASE"/>
    <property type="match status" value="1"/>
</dbReference>
<dbReference type="SUPFAM" id="SSF53756">
    <property type="entry name" value="UDP-Glycosyltransferase/glycogen phosphorylase"/>
    <property type="match status" value="1"/>
</dbReference>
<organism evidence="5 6">
    <name type="scientific">Kribbella jejuensis</name>
    <dbReference type="NCBI Taxonomy" id="236068"/>
    <lineage>
        <taxon>Bacteria</taxon>
        <taxon>Bacillati</taxon>
        <taxon>Actinomycetota</taxon>
        <taxon>Actinomycetes</taxon>
        <taxon>Propionibacteriales</taxon>
        <taxon>Kribbellaceae</taxon>
        <taxon>Kribbella</taxon>
    </lineage>
</organism>
<proteinExistence type="predicted"/>
<dbReference type="AlphaFoldDB" id="A0A542EA25"/>
<evidence type="ECO:0000256" key="2">
    <source>
        <dbReference type="ARBA" id="ARBA00022679"/>
    </source>
</evidence>
<reference evidence="5 6" key="1">
    <citation type="submission" date="2019-06" db="EMBL/GenBank/DDBJ databases">
        <title>Sequencing the genomes of 1000 actinobacteria strains.</title>
        <authorList>
            <person name="Klenk H.-P."/>
        </authorList>
    </citation>
    <scope>NUCLEOTIDE SEQUENCE [LARGE SCALE GENOMIC DNA]</scope>
    <source>
        <strain evidence="5 6">DSM 17305</strain>
    </source>
</reference>
<comment type="caution">
    <text evidence="5">The sequence shown here is derived from an EMBL/GenBank/DDBJ whole genome shotgun (WGS) entry which is preliminary data.</text>
</comment>
<keyword evidence="6" id="KW-1185">Reference proteome</keyword>
<dbReference type="Pfam" id="PF13439">
    <property type="entry name" value="Glyco_transf_4"/>
    <property type="match status" value="1"/>
</dbReference>
<dbReference type="Pfam" id="PF00534">
    <property type="entry name" value="Glycos_transf_1"/>
    <property type="match status" value="1"/>
</dbReference>
<dbReference type="RefSeq" id="WP_141859059.1">
    <property type="nucleotide sequence ID" value="NZ_BAAAKA010000005.1"/>
</dbReference>
<dbReference type="InterPro" id="IPR001296">
    <property type="entry name" value="Glyco_trans_1"/>
</dbReference>
<name>A0A542EA25_9ACTN</name>
<accession>A0A542EA25</accession>
<dbReference type="InterPro" id="IPR028098">
    <property type="entry name" value="Glyco_trans_4-like_N"/>
</dbReference>
<evidence type="ECO:0000256" key="1">
    <source>
        <dbReference type="ARBA" id="ARBA00022676"/>
    </source>
</evidence>
<gene>
    <name evidence="5" type="ORF">FB475_5117</name>
</gene>
<dbReference type="GO" id="GO:0016757">
    <property type="term" value="F:glycosyltransferase activity"/>
    <property type="evidence" value="ECO:0007669"/>
    <property type="project" value="UniProtKB-KW"/>
</dbReference>
<dbReference type="PANTHER" id="PTHR12526:SF635">
    <property type="entry name" value="GLYCOSYL TRANSFERASE GROUP 1"/>
    <property type="match status" value="1"/>
</dbReference>
<dbReference type="EMBL" id="VFMM01000002">
    <property type="protein sequence ID" value="TQJ12187.1"/>
    <property type="molecule type" value="Genomic_DNA"/>
</dbReference>
<evidence type="ECO:0000259" key="4">
    <source>
        <dbReference type="Pfam" id="PF13439"/>
    </source>
</evidence>
<evidence type="ECO:0000313" key="6">
    <source>
        <dbReference type="Proteomes" id="UP000316298"/>
    </source>
</evidence>
<evidence type="ECO:0000313" key="5">
    <source>
        <dbReference type="EMBL" id="TQJ12187.1"/>
    </source>
</evidence>
<feature type="domain" description="Glycosyltransferase subfamily 4-like N-terminal" evidence="4">
    <location>
        <begin position="22"/>
        <end position="194"/>
    </location>
</feature>
<dbReference type="OrthoDB" id="9809227at2"/>
<feature type="domain" description="Glycosyl transferase family 1" evidence="3">
    <location>
        <begin position="213"/>
        <end position="368"/>
    </location>
</feature>
<dbReference type="Proteomes" id="UP000316298">
    <property type="component" value="Unassembled WGS sequence"/>
</dbReference>
<dbReference type="Gene3D" id="3.40.50.2000">
    <property type="entry name" value="Glycogen Phosphorylase B"/>
    <property type="match status" value="2"/>
</dbReference>
<keyword evidence="1" id="KW-0328">Glycosyltransferase</keyword>
<evidence type="ECO:0000259" key="3">
    <source>
        <dbReference type="Pfam" id="PF00534"/>
    </source>
</evidence>
<protein>
    <submittedName>
        <fullName evidence="5">Glycosyltransferase involved in cell wall biosynthesis</fullName>
    </submittedName>
</protein>